<feature type="region of interest" description="Disordered" evidence="1">
    <location>
        <begin position="332"/>
        <end position="352"/>
    </location>
</feature>
<evidence type="ECO:0008006" key="4">
    <source>
        <dbReference type="Google" id="ProtNLM"/>
    </source>
</evidence>
<organism evidence="2 3">
    <name type="scientific">Tegillarca granosa</name>
    <name type="common">Malaysian cockle</name>
    <name type="synonym">Anadara granosa</name>
    <dbReference type="NCBI Taxonomy" id="220873"/>
    <lineage>
        <taxon>Eukaryota</taxon>
        <taxon>Metazoa</taxon>
        <taxon>Spiralia</taxon>
        <taxon>Lophotrochozoa</taxon>
        <taxon>Mollusca</taxon>
        <taxon>Bivalvia</taxon>
        <taxon>Autobranchia</taxon>
        <taxon>Pteriomorphia</taxon>
        <taxon>Arcoida</taxon>
        <taxon>Arcoidea</taxon>
        <taxon>Arcidae</taxon>
        <taxon>Tegillarca</taxon>
    </lineage>
</organism>
<keyword evidence="3" id="KW-1185">Reference proteome</keyword>
<dbReference type="CDD" id="cd18809">
    <property type="entry name" value="SF1_C_RecD"/>
    <property type="match status" value="1"/>
</dbReference>
<dbReference type="InterPro" id="IPR027417">
    <property type="entry name" value="P-loop_NTPase"/>
</dbReference>
<sequence length="352" mass="39911">MSLDTNQQKCLMYASKGHNILITGRPGTGKSFVLVKIARFLKKQGKTIKVTATTGMAARALRIHFKETFTVSTIHKLMGIKDGRHENDEILGSVNGKREFTKNSIRGTPGKWNVLTKTQNLKPKILKSPIRNSYLSHQNQCLKDNLTESIEKVYVAEDTGSPDALQRCRLPKKIHLKINSLVILLVNLSDELVNGLVGIVTDLKQDSVTVHFDSLERNFEMKKHMFPIYDIKLKKDIACRSQIPLKLAFALTVHRAQGLTLNRVHVHCRYMLQPGQVAVAFSRVRMKKDLRVSDFSEKVVVKPPAENEEFYCQIQALKKPDLKCCRNFELEEMETETSSESSYQPGETDEIS</sequence>
<protein>
    <recommendedName>
        <fullName evidence="4">DNA helicase</fullName>
    </recommendedName>
</protein>
<dbReference type="PANTHER" id="PTHR47642">
    <property type="entry name" value="ATP-DEPENDENT DNA HELICASE"/>
    <property type="match status" value="1"/>
</dbReference>
<accession>A0ABQ9F5F3</accession>
<evidence type="ECO:0000256" key="1">
    <source>
        <dbReference type="SAM" id="MobiDB-lite"/>
    </source>
</evidence>
<reference evidence="2 3" key="1">
    <citation type="submission" date="2022-12" db="EMBL/GenBank/DDBJ databases">
        <title>Chromosome-level genome of Tegillarca granosa.</title>
        <authorList>
            <person name="Kim J."/>
        </authorList>
    </citation>
    <scope>NUCLEOTIDE SEQUENCE [LARGE SCALE GENOMIC DNA]</scope>
    <source>
        <strain evidence="2">Teg-2019</strain>
        <tissue evidence="2">Adductor muscle</tissue>
    </source>
</reference>
<proteinExistence type="predicted"/>
<evidence type="ECO:0000313" key="3">
    <source>
        <dbReference type="Proteomes" id="UP001217089"/>
    </source>
</evidence>
<dbReference type="SUPFAM" id="SSF52540">
    <property type="entry name" value="P-loop containing nucleoside triphosphate hydrolases"/>
    <property type="match status" value="2"/>
</dbReference>
<name>A0ABQ9F5F3_TEGGR</name>
<gene>
    <name evidence="2" type="ORF">KUTeg_010825</name>
</gene>
<comment type="caution">
    <text evidence="2">The sequence shown here is derived from an EMBL/GenBank/DDBJ whole genome shotgun (WGS) entry which is preliminary data.</text>
</comment>
<dbReference type="Gene3D" id="3.40.50.300">
    <property type="entry name" value="P-loop containing nucleotide triphosphate hydrolases"/>
    <property type="match status" value="2"/>
</dbReference>
<dbReference type="EMBL" id="JARBDR010000496">
    <property type="protein sequence ID" value="KAJ8311470.1"/>
    <property type="molecule type" value="Genomic_DNA"/>
</dbReference>
<dbReference type="Gene3D" id="2.30.30.940">
    <property type="match status" value="1"/>
</dbReference>
<dbReference type="Proteomes" id="UP001217089">
    <property type="component" value="Unassembled WGS sequence"/>
</dbReference>
<evidence type="ECO:0000313" key="2">
    <source>
        <dbReference type="EMBL" id="KAJ8311470.1"/>
    </source>
</evidence>
<dbReference type="PANTHER" id="PTHR47642:SF5">
    <property type="entry name" value="ATP-DEPENDENT DNA HELICASE"/>
    <property type="match status" value="1"/>
</dbReference>
<dbReference type="Pfam" id="PF13245">
    <property type="entry name" value="AAA_19"/>
    <property type="match status" value="1"/>
</dbReference>
<dbReference type="InterPro" id="IPR051055">
    <property type="entry name" value="PIF1_helicase"/>
</dbReference>